<accession>A0ABN7VG41</accession>
<evidence type="ECO:0000259" key="2">
    <source>
        <dbReference type="PROSITE" id="PS50157"/>
    </source>
</evidence>
<protein>
    <submittedName>
        <fullName evidence="3">15330_t:CDS:1</fullName>
    </submittedName>
</protein>
<dbReference type="InterPro" id="IPR013087">
    <property type="entry name" value="Znf_C2H2_type"/>
</dbReference>
<proteinExistence type="predicted"/>
<dbReference type="EMBL" id="CAJVQB010014226">
    <property type="protein sequence ID" value="CAG8767146.1"/>
    <property type="molecule type" value="Genomic_DNA"/>
</dbReference>
<evidence type="ECO:0000256" key="1">
    <source>
        <dbReference type="PROSITE-ProRule" id="PRU00042"/>
    </source>
</evidence>
<keyword evidence="1" id="KW-0862">Zinc</keyword>
<keyword evidence="1" id="KW-0479">Metal-binding</keyword>
<reference evidence="3 4" key="1">
    <citation type="submission" date="2021-06" db="EMBL/GenBank/DDBJ databases">
        <authorList>
            <person name="Kallberg Y."/>
            <person name="Tangrot J."/>
            <person name="Rosling A."/>
        </authorList>
    </citation>
    <scope>NUCLEOTIDE SEQUENCE [LARGE SCALE GENOMIC DNA]</scope>
    <source>
        <strain evidence="3 4">120-4 pot B 10/14</strain>
    </source>
</reference>
<comment type="caution">
    <text evidence="3">The sequence shown here is derived from an EMBL/GenBank/DDBJ whole genome shotgun (WGS) entry which is preliminary data.</text>
</comment>
<name>A0ABN7VG41_GIGMA</name>
<evidence type="ECO:0000313" key="3">
    <source>
        <dbReference type="EMBL" id="CAG8767146.1"/>
    </source>
</evidence>
<feature type="domain" description="C2H2-type" evidence="2">
    <location>
        <begin position="6"/>
        <end position="36"/>
    </location>
</feature>
<keyword evidence="4" id="KW-1185">Reference proteome</keyword>
<sequence length="136" mass="16203">MSTKPFSCLLCPKTYLTRKSLLAHETKKHPHNHVVPHSLGFELPSNLKQFTLHCPKNLFYYVFHQELGFEYQPAQRKYKCIYKGRDGYQRIGYIFAHPDWGKKKTKVGSEVKVMTEKKDPETKQMVEVEFKFFWEE</sequence>
<evidence type="ECO:0000313" key="4">
    <source>
        <dbReference type="Proteomes" id="UP000789901"/>
    </source>
</evidence>
<dbReference type="PROSITE" id="PS00028">
    <property type="entry name" value="ZINC_FINGER_C2H2_1"/>
    <property type="match status" value="1"/>
</dbReference>
<dbReference type="PROSITE" id="PS50157">
    <property type="entry name" value="ZINC_FINGER_C2H2_2"/>
    <property type="match status" value="1"/>
</dbReference>
<dbReference type="Proteomes" id="UP000789901">
    <property type="component" value="Unassembled WGS sequence"/>
</dbReference>
<keyword evidence="1" id="KW-0863">Zinc-finger</keyword>
<gene>
    <name evidence="3" type="ORF">GMARGA_LOCUS18118</name>
</gene>
<organism evidence="3 4">
    <name type="scientific">Gigaspora margarita</name>
    <dbReference type="NCBI Taxonomy" id="4874"/>
    <lineage>
        <taxon>Eukaryota</taxon>
        <taxon>Fungi</taxon>
        <taxon>Fungi incertae sedis</taxon>
        <taxon>Mucoromycota</taxon>
        <taxon>Glomeromycotina</taxon>
        <taxon>Glomeromycetes</taxon>
        <taxon>Diversisporales</taxon>
        <taxon>Gigasporaceae</taxon>
        <taxon>Gigaspora</taxon>
    </lineage>
</organism>